<evidence type="ECO:0000313" key="2">
    <source>
        <dbReference type="EMBL" id="OXU20646.1"/>
    </source>
</evidence>
<feature type="coiled-coil region" evidence="1">
    <location>
        <begin position="8"/>
        <end position="56"/>
    </location>
</feature>
<organism evidence="2 3">
    <name type="scientific">Trichomalopsis sarcophagae</name>
    <dbReference type="NCBI Taxonomy" id="543379"/>
    <lineage>
        <taxon>Eukaryota</taxon>
        <taxon>Metazoa</taxon>
        <taxon>Ecdysozoa</taxon>
        <taxon>Arthropoda</taxon>
        <taxon>Hexapoda</taxon>
        <taxon>Insecta</taxon>
        <taxon>Pterygota</taxon>
        <taxon>Neoptera</taxon>
        <taxon>Endopterygota</taxon>
        <taxon>Hymenoptera</taxon>
        <taxon>Apocrita</taxon>
        <taxon>Proctotrupomorpha</taxon>
        <taxon>Chalcidoidea</taxon>
        <taxon>Pteromalidae</taxon>
        <taxon>Pteromalinae</taxon>
        <taxon>Trichomalopsis</taxon>
    </lineage>
</organism>
<comment type="caution">
    <text evidence="2">The sequence shown here is derived from an EMBL/GenBank/DDBJ whole genome shotgun (WGS) entry which is preliminary data.</text>
</comment>
<evidence type="ECO:0000256" key="1">
    <source>
        <dbReference type="SAM" id="Coils"/>
    </source>
</evidence>
<evidence type="ECO:0000313" key="3">
    <source>
        <dbReference type="Proteomes" id="UP000215335"/>
    </source>
</evidence>
<keyword evidence="3" id="KW-1185">Reference proteome</keyword>
<name>A0A232EQS2_9HYME</name>
<accession>A0A232EQS2</accession>
<proteinExistence type="predicted"/>
<gene>
    <name evidence="2" type="ORF">TSAR_005487</name>
</gene>
<protein>
    <submittedName>
        <fullName evidence="2">Uncharacterized protein</fullName>
    </submittedName>
</protein>
<sequence>MSVKSAVLKQLEEKCALLTSRMERASRLIQQHRNTYAKVYEDCEEVKSALQNLQNSPSVGPVNLYKAKKGDICEKCARIMQRTTKRTQSSFCTECTGAEDAAMDIVKKDEDIDVGEEFLEYFSPVSPDTAYDRGEIVKIEPGHEEGTKIESKQV</sequence>
<keyword evidence="1" id="KW-0175">Coiled coil</keyword>
<dbReference type="AlphaFoldDB" id="A0A232EQS2"/>
<dbReference type="Proteomes" id="UP000215335">
    <property type="component" value="Unassembled WGS sequence"/>
</dbReference>
<dbReference type="EMBL" id="NNAY01002742">
    <property type="protein sequence ID" value="OXU20646.1"/>
    <property type="molecule type" value="Genomic_DNA"/>
</dbReference>
<reference evidence="2 3" key="1">
    <citation type="journal article" date="2017" name="Curr. Biol.">
        <title>The Evolution of Venom by Co-option of Single-Copy Genes.</title>
        <authorList>
            <person name="Martinson E.O."/>
            <person name="Mrinalini"/>
            <person name="Kelkar Y.D."/>
            <person name="Chang C.H."/>
            <person name="Werren J.H."/>
        </authorList>
    </citation>
    <scope>NUCLEOTIDE SEQUENCE [LARGE SCALE GENOMIC DNA]</scope>
    <source>
        <strain evidence="2 3">Alberta</strain>
        <tissue evidence="2">Whole body</tissue>
    </source>
</reference>